<dbReference type="Pfam" id="PF00929">
    <property type="entry name" value="RNase_T"/>
    <property type="match status" value="1"/>
</dbReference>
<comment type="function">
    <text evidence="9">Exoribonuclease involved in ribosome biosynthesis. Involved in the processing of ITS1, the internal transcribed spacer localized between the 18S and 5.8S rRNAs.</text>
</comment>
<evidence type="ECO:0000256" key="9">
    <source>
        <dbReference type="ARBA" id="ARBA00025599"/>
    </source>
</evidence>
<keyword evidence="8" id="KW-0539">Nucleus</keyword>
<comment type="similarity">
    <text evidence="2">Belongs to the REXO4 family.</text>
</comment>
<sequence>MSNWEILQKQIAEKAALNPKESIFSNDIKKHKKKVTNGILNRSKNIKKKETKSVEIVKKEKIKTINGVEISNEGGFGEPEEITEKIGLDCEFVGVGHLGEEDMLARVSIVNYHGKTIYDKYIKPSQKVIDYRTKFSGIQPSSLTMGTSFIEVQKEVEAFIKDKIVIGHSLGSDFGVLKLKHPKHLIRDTAKYKGFLDQNSSKTPSLKLLSQKILNLSIQEDTHDSALDAYYAMEIYKTKEKEFDRWINKNIKNKKK</sequence>
<evidence type="ECO:0000256" key="7">
    <source>
        <dbReference type="ARBA" id="ARBA00022839"/>
    </source>
</evidence>
<dbReference type="InterPro" id="IPR013520">
    <property type="entry name" value="Ribonucl_H"/>
</dbReference>
<organism evidence="11 12">
    <name type="scientific">Parastrongyloides trichosuri</name>
    <name type="common">Possum-specific nematode worm</name>
    <dbReference type="NCBI Taxonomy" id="131310"/>
    <lineage>
        <taxon>Eukaryota</taxon>
        <taxon>Metazoa</taxon>
        <taxon>Ecdysozoa</taxon>
        <taxon>Nematoda</taxon>
        <taxon>Chromadorea</taxon>
        <taxon>Rhabditida</taxon>
        <taxon>Tylenchina</taxon>
        <taxon>Panagrolaimomorpha</taxon>
        <taxon>Strongyloidoidea</taxon>
        <taxon>Strongyloididae</taxon>
        <taxon>Parastrongyloides</taxon>
    </lineage>
</organism>
<evidence type="ECO:0000256" key="1">
    <source>
        <dbReference type="ARBA" id="ARBA00004123"/>
    </source>
</evidence>
<evidence type="ECO:0000256" key="5">
    <source>
        <dbReference type="ARBA" id="ARBA00022722"/>
    </source>
</evidence>
<dbReference type="InterPro" id="IPR012337">
    <property type="entry name" value="RNaseH-like_sf"/>
</dbReference>
<dbReference type="GO" id="GO:0005634">
    <property type="term" value="C:nucleus"/>
    <property type="evidence" value="ECO:0007669"/>
    <property type="project" value="UniProtKB-SubCell"/>
</dbReference>
<keyword evidence="4" id="KW-0698">rRNA processing</keyword>
<keyword evidence="5" id="KW-0540">Nuclease</keyword>
<dbReference type="Proteomes" id="UP000038045">
    <property type="component" value="Unplaced"/>
</dbReference>
<dbReference type="PANTHER" id="PTHR12801:SF45">
    <property type="entry name" value="RNA EXONUCLEASE 4"/>
    <property type="match status" value="1"/>
</dbReference>
<dbReference type="InterPro" id="IPR047021">
    <property type="entry name" value="REXO1/3/4-like"/>
</dbReference>
<evidence type="ECO:0000313" key="11">
    <source>
        <dbReference type="Proteomes" id="UP000038045"/>
    </source>
</evidence>
<evidence type="ECO:0000259" key="10">
    <source>
        <dbReference type="SMART" id="SM00479"/>
    </source>
</evidence>
<proteinExistence type="inferred from homology"/>
<dbReference type="InterPro" id="IPR036397">
    <property type="entry name" value="RNaseH_sf"/>
</dbReference>
<evidence type="ECO:0000256" key="3">
    <source>
        <dbReference type="ARBA" id="ARBA00016937"/>
    </source>
</evidence>
<dbReference type="CDD" id="cd06144">
    <property type="entry name" value="REX4_like"/>
    <property type="match status" value="1"/>
</dbReference>
<dbReference type="GO" id="GO:0003676">
    <property type="term" value="F:nucleic acid binding"/>
    <property type="evidence" value="ECO:0007669"/>
    <property type="project" value="InterPro"/>
</dbReference>
<evidence type="ECO:0000256" key="8">
    <source>
        <dbReference type="ARBA" id="ARBA00023242"/>
    </source>
</evidence>
<evidence type="ECO:0000313" key="12">
    <source>
        <dbReference type="WBParaSite" id="PTRK_0000907300.1"/>
    </source>
</evidence>
<dbReference type="AlphaFoldDB" id="A0A0N4ZLC2"/>
<dbReference type="GO" id="GO:0006364">
    <property type="term" value="P:rRNA processing"/>
    <property type="evidence" value="ECO:0007669"/>
    <property type="project" value="UniProtKB-KW"/>
</dbReference>
<dbReference type="WBParaSite" id="PTRK_0000907300.1">
    <property type="protein sequence ID" value="PTRK_0000907300.1"/>
    <property type="gene ID" value="PTRK_0000907300"/>
</dbReference>
<name>A0A0N4ZLC2_PARTI</name>
<dbReference type="STRING" id="131310.A0A0N4ZLC2"/>
<dbReference type="SMART" id="SM00479">
    <property type="entry name" value="EXOIII"/>
    <property type="match status" value="1"/>
</dbReference>
<evidence type="ECO:0000256" key="4">
    <source>
        <dbReference type="ARBA" id="ARBA00022552"/>
    </source>
</evidence>
<reference evidence="12" key="1">
    <citation type="submission" date="2017-02" db="UniProtKB">
        <authorList>
            <consortium name="WormBaseParasite"/>
        </authorList>
    </citation>
    <scope>IDENTIFICATION</scope>
</reference>
<dbReference type="PANTHER" id="PTHR12801">
    <property type="entry name" value="RNA EXONUCLEASE REXO1 / RECO3 FAMILY MEMBER-RELATED"/>
    <property type="match status" value="1"/>
</dbReference>
<dbReference type="InterPro" id="IPR037431">
    <property type="entry name" value="REX4_DEDDh_dom"/>
</dbReference>
<dbReference type="GO" id="GO:0008408">
    <property type="term" value="F:3'-5' exonuclease activity"/>
    <property type="evidence" value="ECO:0007669"/>
    <property type="project" value="InterPro"/>
</dbReference>
<protein>
    <recommendedName>
        <fullName evidence="3">RNA exonuclease 4</fullName>
    </recommendedName>
</protein>
<dbReference type="FunFam" id="3.30.420.10:FF:000007">
    <property type="entry name" value="Interferon-stimulated exonuclease gene 20"/>
    <property type="match status" value="1"/>
</dbReference>
<evidence type="ECO:0000256" key="6">
    <source>
        <dbReference type="ARBA" id="ARBA00022801"/>
    </source>
</evidence>
<comment type="subcellular location">
    <subcellularLocation>
        <location evidence="1">Nucleus</location>
    </subcellularLocation>
</comment>
<keyword evidence="11" id="KW-1185">Reference proteome</keyword>
<dbReference type="Gene3D" id="3.30.420.10">
    <property type="entry name" value="Ribonuclease H-like superfamily/Ribonuclease H"/>
    <property type="match status" value="1"/>
</dbReference>
<keyword evidence="7" id="KW-0269">Exonuclease</keyword>
<accession>A0A0N4ZLC2</accession>
<feature type="domain" description="Exonuclease" evidence="10">
    <location>
        <begin position="84"/>
        <end position="245"/>
    </location>
</feature>
<keyword evidence="6" id="KW-0378">Hydrolase</keyword>
<evidence type="ECO:0000256" key="2">
    <source>
        <dbReference type="ARBA" id="ARBA00010489"/>
    </source>
</evidence>
<dbReference type="SUPFAM" id="SSF53098">
    <property type="entry name" value="Ribonuclease H-like"/>
    <property type="match status" value="1"/>
</dbReference>